<gene>
    <name evidence="3" type="primary">lpsA</name>
    <name evidence="3" type="ORF">NCTC12714_00325</name>
</gene>
<dbReference type="GO" id="GO:0016740">
    <property type="term" value="F:transferase activity"/>
    <property type="evidence" value="ECO:0007669"/>
    <property type="project" value="UniProtKB-KW"/>
</dbReference>
<dbReference type="PANTHER" id="PTHR12203:SF35">
    <property type="entry name" value="PROTEIN O-GLUCOSYLTRANSFERASE 1"/>
    <property type="match status" value="1"/>
</dbReference>
<evidence type="ECO:0000259" key="2">
    <source>
        <dbReference type="SMART" id="SM00672"/>
    </source>
</evidence>
<dbReference type="PANTHER" id="PTHR12203">
    <property type="entry name" value="KDEL LYS-ASP-GLU-LEU CONTAINING - RELATED"/>
    <property type="match status" value="1"/>
</dbReference>
<dbReference type="Proteomes" id="UP000255139">
    <property type="component" value="Unassembled WGS sequence"/>
</dbReference>
<keyword evidence="4" id="KW-1185">Reference proteome</keyword>
<reference evidence="3 4" key="1">
    <citation type="submission" date="2018-06" db="EMBL/GenBank/DDBJ databases">
        <authorList>
            <consortium name="Pathogen Informatics"/>
            <person name="Doyle S."/>
        </authorList>
    </citation>
    <scope>NUCLEOTIDE SEQUENCE [LARGE SCALE GENOMIC DNA]</scope>
    <source>
        <strain evidence="3 4">NCTC12714</strain>
    </source>
</reference>
<keyword evidence="1" id="KW-0808">Transferase</keyword>
<sequence>MRHSRLMYNIQGVIKSKIPKIFFQSSLQSHISNIFRIYDKKLDILQDRVNFYNKLQQPFSIPQSEQDLPPKTSIDNSSKFSPFSRLYKLDVIPPYVDYIRNNSSKFGSVYYYDSEEWLRYFPNSLRWAFLYNDVSSLMNFQSIVKSRPIVSGNSYSVLLWLEKYRHFQFVHDTIDFKDKKNILLFRGAVYQKHRIRFFHKYFSNPRCDIGHVGRIDSDMTESKVVQMLEDEMNLARASPLCKNLQNNLILDSSNFNNANAPHNANQGKDVPSAPNSYESRNLHSLWTKPKLQIANHLPYKFLLSLEGYDVASNLKWILSSNSLCIMPKPEMETWFMESRLKPNVHYVEIDSSYGDVMDKMDYYLSNENEALDIIHNAHEFCKQFFDLELEGAINLLVLRKYFYLSGQIDISKEENELFGL</sequence>
<name>A0A377PSN5_9HELI</name>
<accession>A0A377PSN5</accession>
<protein>
    <submittedName>
        <fullName evidence="3">Lipopolysaccharide core biosynthesis protein</fullName>
    </submittedName>
</protein>
<feature type="domain" description="Glycosyl transferase CAP10" evidence="2">
    <location>
        <begin position="167"/>
        <end position="399"/>
    </location>
</feature>
<proteinExistence type="predicted"/>
<organism evidence="3 4">
    <name type="scientific">Helicobacter muridarum</name>
    <dbReference type="NCBI Taxonomy" id="216"/>
    <lineage>
        <taxon>Bacteria</taxon>
        <taxon>Pseudomonadati</taxon>
        <taxon>Campylobacterota</taxon>
        <taxon>Epsilonproteobacteria</taxon>
        <taxon>Campylobacterales</taxon>
        <taxon>Helicobacteraceae</taxon>
        <taxon>Helicobacter</taxon>
    </lineage>
</organism>
<dbReference type="EMBL" id="UGJE01000002">
    <property type="protein sequence ID" value="STQ85540.1"/>
    <property type="molecule type" value="Genomic_DNA"/>
</dbReference>
<dbReference type="InterPro" id="IPR006598">
    <property type="entry name" value="CAP10"/>
</dbReference>
<dbReference type="RefSeq" id="WP_233708909.1">
    <property type="nucleotide sequence ID" value="NZ_FZML01000040.1"/>
</dbReference>
<evidence type="ECO:0000313" key="3">
    <source>
        <dbReference type="EMBL" id="STQ85540.1"/>
    </source>
</evidence>
<evidence type="ECO:0000256" key="1">
    <source>
        <dbReference type="ARBA" id="ARBA00022679"/>
    </source>
</evidence>
<dbReference type="SMART" id="SM00672">
    <property type="entry name" value="CAP10"/>
    <property type="match status" value="1"/>
</dbReference>
<dbReference type="Pfam" id="PF05686">
    <property type="entry name" value="Glyco_transf_90"/>
    <property type="match status" value="1"/>
</dbReference>
<dbReference type="InterPro" id="IPR051091">
    <property type="entry name" value="O-Glucosyltr/Glycosyltrsf_90"/>
</dbReference>
<dbReference type="AlphaFoldDB" id="A0A377PSN5"/>
<evidence type="ECO:0000313" key="4">
    <source>
        <dbReference type="Proteomes" id="UP000255139"/>
    </source>
</evidence>